<feature type="domain" description="Membrane insertase YidC N-terminal" evidence="16">
    <location>
        <begin position="105"/>
        <end position="372"/>
    </location>
</feature>
<dbReference type="CDD" id="cd19961">
    <property type="entry name" value="EcYidC-like_peri"/>
    <property type="match status" value="1"/>
</dbReference>
<keyword evidence="5 13" id="KW-1003">Cell membrane</keyword>
<accession>A0A4R1KU98</accession>
<evidence type="ECO:0000256" key="1">
    <source>
        <dbReference type="ARBA" id="ARBA00004429"/>
    </source>
</evidence>
<feature type="transmembrane region" description="Helical" evidence="13">
    <location>
        <begin position="501"/>
        <end position="523"/>
    </location>
</feature>
<evidence type="ECO:0000256" key="13">
    <source>
        <dbReference type="HAMAP-Rule" id="MF_01810"/>
    </source>
</evidence>
<name>A0A4R1KU98_9FLAO</name>
<dbReference type="CDD" id="cd20070">
    <property type="entry name" value="5TM_YidC_Alb3"/>
    <property type="match status" value="1"/>
</dbReference>
<feature type="compositionally biased region" description="Basic and acidic residues" evidence="14">
    <location>
        <begin position="36"/>
        <end position="56"/>
    </location>
</feature>
<reference evidence="17 18" key="1">
    <citation type="journal article" date="2015" name="Stand. Genomic Sci.">
        <title>Genomic Encyclopedia of Bacterial and Archaeal Type Strains, Phase III: the genomes of soil and plant-associated and newly described type strains.</title>
        <authorList>
            <person name="Whitman W.B."/>
            <person name="Woyke T."/>
            <person name="Klenk H.P."/>
            <person name="Zhou Y."/>
            <person name="Lilburn T.G."/>
            <person name="Beck B.J."/>
            <person name="De Vos P."/>
            <person name="Vandamme P."/>
            <person name="Eisen J.A."/>
            <person name="Garrity G."/>
            <person name="Hugenholtz P."/>
            <person name="Kyrpides N.C."/>
        </authorList>
    </citation>
    <scope>NUCLEOTIDE SEQUENCE [LARGE SCALE GENOMIC DNA]</scope>
    <source>
        <strain evidence="17 18">CECT 8445</strain>
    </source>
</reference>
<keyword evidence="6 13" id="KW-0812">Transmembrane</keyword>
<dbReference type="RefSeq" id="WP_132702829.1">
    <property type="nucleotide sequence ID" value="NZ_SMGI01000001.1"/>
</dbReference>
<evidence type="ECO:0000256" key="7">
    <source>
        <dbReference type="ARBA" id="ARBA00022927"/>
    </source>
</evidence>
<proteinExistence type="inferred from homology"/>
<dbReference type="InterPro" id="IPR019998">
    <property type="entry name" value="Membr_insert_YidC"/>
</dbReference>
<evidence type="ECO:0000313" key="17">
    <source>
        <dbReference type="EMBL" id="TCK68778.1"/>
    </source>
</evidence>
<evidence type="ECO:0000256" key="5">
    <source>
        <dbReference type="ARBA" id="ARBA00022475"/>
    </source>
</evidence>
<dbReference type="InterPro" id="IPR028053">
    <property type="entry name" value="Membr_insert_YidC_N"/>
</dbReference>
<dbReference type="PANTHER" id="PTHR12428">
    <property type="entry name" value="OXA1"/>
    <property type="match status" value="1"/>
</dbReference>
<evidence type="ECO:0000256" key="11">
    <source>
        <dbReference type="ARBA" id="ARBA00033245"/>
    </source>
</evidence>
<dbReference type="GO" id="GO:0015031">
    <property type="term" value="P:protein transport"/>
    <property type="evidence" value="ECO:0007669"/>
    <property type="project" value="UniProtKB-KW"/>
</dbReference>
<sequence length="639" mass="72963">MEEKKLDINSIIGFILLFGLMIWYFYQNQPSPEELEAQKKAEAEKVEAESKAKNTEQDLSTKVTTAEDYSNLSATDSLAQIALQNKLGAFAYASTLPSATDAVTDVETDVLALKFNNKGGHLAEVKLKAFVDHNDQPIYLVKDGNTNLNINFSTTDNRVLNTDQLYFQPSVTKSGDNTIVSMKLKVSETRFLEYRYELKPNDYMIDFSIKSQGLDNVVNSSQEINLDWKLRGFSHDQSVSYENRYTRLTYQHDGDKIDKLAQMSDDEEVVSDVYWLSYRQHFFSSILVPDTPFKSVSMTSKDLVENEEVDTVFTKLYTSKMPLALNGGEFNKSMGLYYGPTDAKILKSYDKNLEESIPFGWGIFGWINKALFIPLFGWLSSFLPYGIAIIVMTVLVKILLSFVQYKQFLSQAKMKILKPELDAIRAKYKDNKLKAQQETMALQSKAGASPLSGCLPGLMQIPVFYALFMFFPTAFDLRQKSFLWADDLSSYDSIAELPFNIPFYGDHVSLFPILAAIAIFFYMKMTTGQQTAMQGPPQEGMPDMSKMMKYMIYFSPLLMLVFFNNYASGLSLYYFISNLISIGIMLVIKNYIIDEEKVLAKIEVSKSKPKKQNRFQKKMAEMMEQAEQQKKMQQRNKKK</sequence>
<dbReference type="GO" id="GO:0051205">
    <property type="term" value="P:protein insertion into membrane"/>
    <property type="evidence" value="ECO:0007669"/>
    <property type="project" value="TreeGrafter"/>
</dbReference>
<dbReference type="OrthoDB" id="9780552at2"/>
<evidence type="ECO:0000256" key="6">
    <source>
        <dbReference type="ARBA" id="ARBA00022692"/>
    </source>
</evidence>
<dbReference type="Pfam" id="PF02096">
    <property type="entry name" value="60KD_IMP"/>
    <property type="match status" value="1"/>
</dbReference>
<feature type="region of interest" description="Disordered" evidence="14">
    <location>
        <begin position="36"/>
        <end position="59"/>
    </location>
</feature>
<dbReference type="PANTHER" id="PTHR12428:SF65">
    <property type="entry name" value="CYTOCHROME C OXIDASE ASSEMBLY PROTEIN COX18, MITOCHONDRIAL"/>
    <property type="match status" value="1"/>
</dbReference>
<feature type="transmembrane region" description="Helical" evidence="13">
    <location>
        <begin position="550"/>
        <end position="567"/>
    </location>
</feature>
<dbReference type="InterPro" id="IPR038221">
    <property type="entry name" value="YidC_periplasmic_sf"/>
</dbReference>
<comment type="caution">
    <text evidence="17">The sequence shown here is derived from an EMBL/GenBank/DDBJ whole genome shotgun (WGS) entry which is preliminary data.</text>
</comment>
<feature type="domain" description="Membrane insertase YidC/Oxa/ALB C-terminal" evidence="15">
    <location>
        <begin position="385"/>
        <end position="589"/>
    </location>
</feature>
<dbReference type="Gene3D" id="2.70.98.90">
    <property type="match status" value="1"/>
</dbReference>
<keyword evidence="9 13" id="KW-0472">Membrane</keyword>
<organism evidence="17 18">
    <name type="scientific">Winogradskyella wandonensis</name>
    <dbReference type="NCBI Taxonomy" id="1442586"/>
    <lineage>
        <taxon>Bacteria</taxon>
        <taxon>Pseudomonadati</taxon>
        <taxon>Bacteroidota</taxon>
        <taxon>Flavobacteriia</taxon>
        <taxon>Flavobacteriales</taxon>
        <taxon>Flavobacteriaceae</taxon>
        <taxon>Winogradskyella</taxon>
    </lineage>
</organism>
<keyword evidence="4 13" id="KW-0813">Transport</keyword>
<feature type="region of interest" description="Disordered" evidence="14">
    <location>
        <begin position="608"/>
        <end position="639"/>
    </location>
</feature>
<comment type="subcellular location">
    <subcellularLocation>
        <location evidence="1">Cell inner membrane</location>
        <topology evidence="1">Multi-pass membrane protein</topology>
    </subcellularLocation>
    <subcellularLocation>
        <location evidence="13">Cell membrane</location>
        <topology evidence="13">Multi-pass membrane protein</topology>
    </subcellularLocation>
</comment>
<feature type="transmembrane region" description="Helical" evidence="13">
    <location>
        <begin position="385"/>
        <end position="405"/>
    </location>
</feature>
<dbReference type="GO" id="GO:0032977">
    <property type="term" value="F:membrane insertase activity"/>
    <property type="evidence" value="ECO:0007669"/>
    <property type="project" value="InterPro"/>
</dbReference>
<dbReference type="AlphaFoldDB" id="A0A4R1KU98"/>
<dbReference type="InterPro" id="IPR001708">
    <property type="entry name" value="YidC/ALB3/OXA1/COX18"/>
</dbReference>
<keyword evidence="8 13" id="KW-1133">Transmembrane helix</keyword>
<keyword evidence="7 13" id="KW-0653">Protein transport</keyword>
<evidence type="ECO:0000256" key="10">
    <source>
        <dbReference type="ARBA" id="ARBA00023186"/>
    </source>
</evidence>
<protein>
    <recommendedName>
        <fullName evidence="3 13">Membrane protein insertase YidC</fullName>
    </recommendedName>
    <alternativeName>
        <fullName evidence="12 13">Foldase YidC</fullName>
    </alternativeName>
    <alternativeName>
        <fullName evidence="11 13">Membrane integrase YidC</fullName>
    </alternativeName>
    <alternativeName>
        <fullName evidence="13">Membrane protein YidC</fullName>
    </alternativeName>
</protein>
<dbReference type="NCBIfam" id="TIGR03592">
    <property type="entry name" value="yidC_oxa1_cterm"/>
    <property type="match status" value="1"/>
</dbReference>
<comment type="function">
    <text evidence="13">Required for the insertion and/or proper folding and/or complex formation of integral membrane proteins into the membrane. Involved in integration of membrane proteins that insert both dependently and independently of the Sec translocase complex, as well as at least some lipoproteins. Aids folding of multispanning membrane proteins.</text>
</comment>
<evidence type="ECO:0000313" key="18">
    <source>
        <dbReference type="Proteomes" id="UP000295714"/>
    </source>
</evidence>
<comment type="subunit">
    <text evidence="13">Interacts with the Sec translocase complex via SecD. Specifically interacts with transmembrane segments of nascent integral membrane proteins during membrane integration.</text>
</comment>
<dbReference type="NCBIfam" id="TIGR03593">
    <property type="entry name" value="yidC_nterm"/>
    <property type="match status" value="1"/>
</dbReference>
<keyword evidence="18" id="KW-1185">Reference proteome</keyword>
<feature type="transmembrane region" description="Helical" evidence="13">
    <location>
        <begin position="454"/>
        <end position="475"/>
    </location>
</feature>
<dbReference type="Proteomes" id="UP000295714">
    <property type="component" value="Unassembled WGS sequence"/>
</dbReference>
<evidence type="ECO:0000259" key="16">
    <source>
        <dbReference type="Pfam" id="PF14849"/>
    </source>
</evidence>
<evidence type="ECO:0000256" key="4">
    <source>
        <dbReference type="ARBA" id="ARBA00022448"/>
    </source>
</evidence>
<keyword evidence="10 13" id="KW-0143">Chaperone</keyword>
<comment type="similarity">
    <text evidence="2 13">Belongs to the OXA1/ALB3/YidC family. Type 1 subfamily.</text>
</comment>
<dbReference type="EMBL" id="SMGI01000001">
    <property type="protein sequence ID" value="TCK68778.1"/>
    <property type="molecule type" value="Genomic_DNA"/>
</dbReference>
<feature type="transmembrane region" description="Helical" evidence="13">
    <location>
        <begin position="573"/>
        <end position="592"/>
    </location>
</feature>
<evidence type="ECO:0000256" key="8">
    <source>
        <dbReference type="ARBA" id="ARBA00022989"/>
    </source>
</evidence>
<dbReference type="PRINTS" id="PR00701">
    <property type="entry name" value="60KDINNERMP"/>
</dbReference>
<dbReference type="Pfam" id="PF14849">
    <property type="entry name" value="YidC_periplas"/>
    <property type="match status" value="1"/>
</dbReference>
<gene>
    <name evidence="13" type="primary">yidC</name>
    <name evidence="17" type="ORF">DFQ05_0288</name>
</gene>
<dbReference type="NCBIfam" id="NF002359">
    <property type="entry name" value="PRK01318.2-6"/>
    <property type="match status" value="1"/>
</dbReference>
<dbReference type="NCBIfam" id="NF002356">
    <property type="entry name" value="PRK01318.2-3"/>
    <property type="match status" value="1"/>
</dbReference>
<evidence type="ECO:0000256" key="9">
    <source>
        <dbReference type="ARBA" id="ARBA00023136"/>
    </source>
</evidence>
<feature type="transmembrane region" description="Helical" evidence="13">
    <location>
        <begin position="6"/>
        <end position="26"/>
    </location>
</feature>
<dbReference type="HAMAP" id="MF_01810">
    <property type="entry name" value="YidC_type1"/>
    <property type="match status" value="1"/>
</dbReference>
<evidence type="ECO:0000256" key="12">
    <source>
        <dbReference type="ARBA" id="ARBA00033342"/>
    </source>
</evidence>
<feature type="compositionally biased region" description="Basic residues" evidence="14">
    <location>
        <begin position="608"/>
        <end position="617"/>
    </location>
</feature>
<evidence type="ECO:0000256" key="14">
    <source>
        <dbReference type="SAM" id="MobiDB-lite"/>
    </source>
</evidence>
<evidence type="ECO:0000259" key="15">
    <source>
        <dbReference type="Pfam" id="PF02096"/>
    </source>
</evidence>
<dbReference type="InterPro" id="IPR047196">
    <property type="entry name" value="YidC_ALB_C"/>
</dbReference>
<evidence type="ECO:0000256" key="2">
    <source>
        <dbReference type="ARBA" id="ARBA00010527"/>
    </source>
</evidence>
<dbReference type="InterPro" id="IPR028055">
    <property type="entry name" value="YidC/Oxa/ALB_C"/>
</dbReference>
<dbReference type="GO" id="GO:0005886">
    <property type="term" value="C:plasma membrane"/>
    <property type="evidence" value="ECO:0007669"/>
    <property type="project" value="UniProtKB-SubCell"/>
</dbReference>
<evidence type="ECO:0000256" key="3">
    <source>
        <dbReference type="ARBA" id="ARBA00015325"/>
    </source>
</evidence>